<name>A0ABN2XMC1_9ACTN</name>
<proteinExistence type="predicted"/>
<gene>
    <name evidence="3" type="ORF">GCM10009802_12710</name>
</gene>
<feature type="signal peptide" evidence="2">
    <location>
        <begin position="1"/>
        <end position="28"/>
    </location>
</feature>
<dbReference type="InterPro" id="IPR007410">
    <property type="entry name" value="LpqE-like"/>
</dbReference>
<dbReference type="PROSITE" id="PS51257">
    <property type="entry name" value="PROKAR_LIPOPROTEIN"/>
    <property type="match status" value="1"/>
</dbReference>
<evidence type="ECO:0000313" key="3">
    <source>
        <dbReference type="EMBL" id="GAA2113787.1"/>
    </source>
</evidence>
<organism evidence="3 4">
    <name type="scientific">Streptomyces synnematoformans</name>
    <dbReference type="NCBI Taxonomy" id="415721"/>
    <lineage>
        <taxon>Bacteria</taxon>
        <taxon>Bacillati</taxon>
        <taxon>Actinomycetota</taxon>
        <taxon>Actinomycetes</taxon>
        <taxon>Kitasatosporales</taxon>
        <taxon>Streptomycetaceae</taxon>
        <taxon>Streptomyces</taxon>
    </lineage>
</organism>
<evidence type="ECO:0000256" key="1">
    <source>
        <dbReference type="SAM" id="MobiDB-lite"/>
    </source>
</evidence>
<feature type="region of interest" description="Disordered" evidence="1">
    <location>
        <begin position="32"/>
        <end position="59"/>
    </location>
</feature>
<evidence type="ECO:0000256" key="2">
    <source>
        <dbReference type="SAM" id="SignalP"/>
    </source>
</evidence>
<dbReference type="EMBL" id="BAAAPF010000021">
    <property type="protein sequence ID" value="GAA2113787.1"/>
    <property type="molecule type" value="Genomic_DNA"/>
</dbReference>
<keyword evidence="4" id="KW-1185">Reference proteome</keyword>
<dbReference type="InterPro" id="IPR036182">
    <property type="entry name" value="PCuAC_sf"/>
</dbReference>
<feature type="chain" id="PRO_5045274312" description="Copper chaperone PCu(A)C" evidence="2">
    <location>
        <begin position="29"/>
        <end position="172"/>
    </location>
</feature>
<dbReference type="PANTHER" id="PTHR36302:SF1">
    <property type="entry name" value="COPPER CHAPERONE PCU(A)C"/>
    <property type="match status" value="1"/>
</dbReference>
<dbReference type="PANTHER" id="PTHR36302">
    <property type="entry name" value="BLR7088 PROTEIN"/>
    <property type="match status" value="1"/>
</dbReference>
<keyword evidence="2" id="KW-0732">Signal</keyword>
<dbReference type="Gene3D" id="2.60.40.1890">
    <property type="entry name" value="PCu(A)C copper chaperone"/>
    <property type="match status" value="1"/>
</dbReference>
<dbReference type="InterPro" id="IPR058248">
    <property type="entry name" value="Lxx211020-like"/>
</dbReference>
<protein>
    <recommendedName>
        <fullName evidence="5">Copper chaperone PCu(A)C</fullName>
    </recommendedName>
</protein>
<reference evidence="3 4" key="1">
    <citation type="journal article" date="2019" name="Int. J. Syst. Evol. Microbiol.">
        <title>The Global Catalogue of Microorganisms (GCM) 10K type strain sequencing project: providing services to taxonomists for standard genome sequencing and annotation.</title>
        <authorList>
            <consortium name="The Broad Institute Genomics Platform"/>
            <consortium name="The Broad Institute Genome Sequencing Center for Infectious Disease"/>
            <person name="Wu L."/>
            <person name="Ma J."/>
        </authorList>
    </citation>
    <scope>NUCLEOTIDE SEQUENCE [LARGE SCALE GENOMIC DNA]</scope>
    <source>
        <strain evidence="3 4">JCM 15481</strain>
    </source>
</reference>
<sequence length="172" mass="17693">MSRTRRGAAAGAAALSFALGLGVLTACAGDGSGTAAKADSGDGSRSGSGGGPRLHAEGGFVPRPVLKDLAAGYLTVRNDGPADDRLTGVSTDLADDVTLHTTEDERMRAVDGLDVPAGGELALARGGAHMMLEKLDRRPEVGEKVSFVLHFAKSEPIEVEVPVRPTTYRPAE</sequence>
<accession>A0ABN2XMC1</accession>
<dbReference type="Pfam" id="PF04314">
    <property type="entry name" value="PCuAC"/>
    <property type="match status" value="1"/>
</dbReference>
<dbReference type="SUPFAM" id="SSF110087">
    <property type="entry name" value="DR1885-like metal-binding protein"/>
    <property type="match status" value="1"/>
</dbReference>
<dbReference type="Proteomes" id="UP001500443">
    <property type="component" value="Unassembled WGS sequence"/>
</dbReference>
<evidence type="ECO:0000313" key="4">
    <source>
        <dbReference type="Proteomes" id="UP001500443"/>
    </source>
</evidence>
<comment type="caution">
    <text evidence="3">The sequence shown here is derived from an EMBL/GenBank/DDBJ whole genome shotgun (WGS) entry which is preliminary data.</text>
</comment>
<dbReference type="RefSeq" id="WP_344288726.1">
    <property type="nucleotide sequence ID" value="NZ_BAAAPF010000021.1"/>
</dbReference>
<evidence type="ECO:0008006" key="5">
    <source>
        <dbReference type="Google" id="ProtNLM"/>
    </source>
</evidence>